<dbReference type="SUPFAM" id="SSF54001">
    <property type="entry name" value="Cysteine proteinases"/>
    <property type="match status" value="1"/>
</dbReference>
<dbReference type="Proteomes" id="UP000241444">
    <property type="component" value="Unassembled WGS sequence"/>
</dbReference>
<evidence type="ECO:0000313" key="1">
    <source>
        <dbReference type="EMBL" id="PSH64260.1"/>
    </source>
</evidence>
<dbReference type="OrthoDB" id="148799at2"/>
<sequence>MNATALSAHRENGRGASQRVLDHYASHSPFSTPGRHAALLDALPFDPASVARTVQGLLIYEHVAEPFYGYPIPDARRGESHIRPMEQIIDALLELDDRPLHIGRPPEKRLVGICRHFMLLSLAIFRHHGVPARGRGGFGAYFNPGKFEDHWVCEYWKAEECRWALLDSQFDDVFVRNLAIHHDVLDVPRAQFLTASEAWRRCRGGELNPNLFGIEFSQLRGLWFIAGSLIRDLATLNGQEILPWDVWGVQPAPDATLSDEELDFFDEIALLTADPDANFDALKQRFAEDVRVRVPAKVFNALRQREERVFEG</sequence>
<organism evidence="1 2">
    <name type="scientific">Phyllobacterium brassicacearum</name>
    <dbReference type="NCBI Taxonomy" id="314235"/>
    <lineage>
        <taxon>Bacteria</taxon>
        <taxon>Pseudomonadati</taxon>
        <taxon>Pseudomonadota</taxon>
        <taxon>Alphaproteobacteria</taxon>
        <taxon>Hyphomicrobiales</taxon>
        <taxon>Phyllobacteriaceae</taxon>
        <taxon>Phyllobacterium</taxon>
    </lineage>
</organism>
<reference evidence="2" key="1">
    <citation type="submission" date="2017-11" db="EMBL/GenBank/DDBJ databases">
        <authorList>
            <person name="Kuznetsova I."/>
            <person name="Sazanova A."/>
            <person name="Chirak E."/>
            <person name="Safronova V."/>
            <person name="Willems A."/>
        </authorList>
    </citation>
    <scope>NUCLEOTIDE SEQUENCE [LARGE SCALE GENOMIC DNA]</scope>
    <source>
        <strain evidence="2">STM 196</strain>
    </source>
</reference>
<protein>
    <submittedName>
        <fullName evidence="1">Transglutaminase</fullName>
    </submittedName>
</protein>
<gene>
    <name evidence="1" type="ORF">CU102_22305</name>
</gene>
<accession>A0A2P7BCQ8</accession>
<dbReference type="InterPro" id="IPR038765">
    <property type="entry name" value="Papain-like_cys_pep_sf"/>
</dbReference>
<name>A0A2P7BCQ8_9HYPH</name>
<comment type="caution">
    <text evidence="1">The sequence shown here is derived from an EMBL/GenBank/DDBJ whole genome shotgun (WGS) entry which is preliminary data.</text>
</comment>
<proteinExistence type="predicted"/>
<dbReference type="RefSeq" id="WP_106713304.1">
    <property type="nucleotide sequence ID" value="NZ_PGGO01000021.1"/>
</dbReference>
<keyword evidence="2" id="KW-1185">Reference proteome</keyword>
<evidence type="ECO:0000313" key="2">
    <source>
        <dbReference type="Proteomes" id="UP000241444"/>
    </source>
</evidence>
<dbReference type="AlphaFoldDB" id="A0A2P7BCQ8"/>
<dbReference type="EMBL" id="PGGO01000021">
    <property type="protein sequence ID" value="PSH64260.1"/>
    <property type="molecule type" value="Genomic_DNA"/>
</dbReference>